<feature type="non-terminal residue" evidence="1">
    <location>
        <position position="1"/>
    </location>
</feature>
<protein>
    <submittedName>
        <fullName evidence="1">Uncharacterized protein</fullName>
    </submittedName>
</protein>
<organism evidence="1">
    <name type="scientific">marine sediment metagenome</name>
    <dbReference type="NCBI Taxonomy" id="412755"/>
    <lineage>
        <taxon>unclassified sequences</taxon>
        <taxon>metagenomes</taxon>
        <taxon>ecological metagenomes</taxon>
    </lineage>
</organism>
<reference evidence="1" key="1">
    <citation type="journal article" date="2014" name="Front. Microbiol.">
        <title>High frequency of phylogenetically diverse reductive dehalogenase-homologous genes in deep subseafloor sedimentary metagenomes.</title>
        <authorList>
            <person name="Kawai M."/>
            <person name="Futagami T."/>
            <person name="Toyoda A."/>
            <person name="Takaki Y."/>
            <person name="Nishi S."/>
            <person name="Hori S."/>
            <person name="Arai W."/>
            <person name="Tsubouchi T."/>
            <person name="Morono Y."/>
            <person name="Uchiyama I."/>
            <person name="Ito T."/>
            <person name="Fujiyama A."/>
            <person name="Inagaki F."/>
            <person name="Takami H."/>
        </authorList>
    </citation>
    <scope>NUCLEOTIDE SEQUENCE</scope>
    <source>
        <strain evidence="1">Expedition CK06-06</strain>
    </source>
</reference>
<proteinExistence type="predicted"/>
<sequence>LEDDYLVAVAVLYLPLEELPPYVAHADVVVRRKAR</sequence>
<dbReference type="AlphaFoldDB" id="X1JNE5"/>
<name>X1JNE5_9ZZZZ</name>
<comment type="caution">
    <text evidence="1">The sequence shown here is derived from an EMBL/GenBank/DDBJ whole genome shotgun (WGS) entry which is preliminary data.</text>
</comment>
<gene>
    <name evidence="1" type="ORF">S03H2_73038</name>
</gene>
<accession>X1JNE5</accession>
<evidence type="ECO:0000313" key="1">
    <source>
        <dbReference type="EMBL" id="GAH96261.1"/>
    </source>
</evidence>
<dbReference type="EMBL" id="BARU01049786">
    <property type="protein sequence ID" value="GAH96261.1"/>
    <property type="molecule type" value="Genomic_DNA"/>
</dbReference>
<feature type="non-terminal residue" evidence="1">
    <location>
        <position position="35"/>
    </location>
</feature>